<dbReference type="EMBL" id="JAAGPU010000015">
    <property type="protein sequence ID" value="NEU05027.1"/>
    <property type="molecule type" value="Genomic_DNA"/>
</dbReference>
<dbReference type="Proteomes" id="UP000481872">
    <property type="component" value="Unassembled WGS sequence"/>
</dbReference>
<gene>
    <name evidence="2" type="ORF">G3M99_09210</name>
</gene>
<evidence type="ECO:0000256" key="1">
    <source>
        <dbReference type="SAM" id="Phobius"/>
    </source>
</evidence>
<dbReference type="AlphaFoldDB" id="A0A6M0H3C3"/>
<comment type="caution">
    <text evidence="2">The sequence shown here is derived from an EMBL/GenBank/DDBJ whole genome shotgun (WGS) entry which is preliminary data.</text>
</comment>
<sequence>MKDINVIMILREIVIIIVSLMIMFIYRVIEFMIGKKYLYFVLDNQGELKIKLKIID</sequence>
<dbReference type="RefSeq" id="WP_199869951.1">
    <property type="nucleotide sequence ID" value="NZ_JAAGPU010000015.1"/>
</dbReference>
<accession>A0A6M0H3C3</accession>
<evidence type="ECO:0000313" key="3">
    <source>
        <dbReference type="Proteomes" id="UP000481872"/>
    </source>
</evidence>
<name>A0A6M0H3C3_9CLOT</name>
<organism evidence="2 3">
    <name type="scientific">Clostridium senegalense</name>
    <dbReference type="NCBI Taxonomy" id="1465809"/>
    <lineage>
        <taxon>Bacteria</taxon>
        <taxon>Bacillati</taxon>
        <taxon>Bacillota</taxon>
        <taxon>Clostridia</taxon>
        <taxon>Eubacteriales</taxon>
        <taxon>Clostridiaceae</taxon>
        <taxon>Clostridium</taxon>
    </lineage>
</organism>
<evidence type="ECO:0000313" key="2">
    <source>
        <dbReference type="EMBL" id="NEU05027.1"/>
    </source>
</evidence>
<keyword evidence="1" id="KW-0472">Membrane</keyword>
<keyword evidence="1" id="KW-0812">Transmembrane</keyword>
<feature type="transmembrane region" description="Helical" evidence="1">
    <location>
        <begin position="6"/>
        <end position="29"/>
    </location>
</feature>
<protein>
    <submittedName>
        <fullName evidence="2">Uncharacterized protein</fullName>
    </submittedName>
</protein>
<reference evidence="2 3" key="1">
    <citation type="submission" date="2020-02" db="EMBL/GenBank/DDBJ databases">
        <title>Genome assembly of a novel Clostridium senegalense strain.</title>
        <authorList>
            <person name="Gupta T.B."/>
            <person name="Jauregui R."/>
            <person name="Maclean P."/>
            <person name="Nawarathana A."/>
            <person name="Brightwell G."/>
        </authorList>
    </citation>
    <scope>NUCLEOTIDE SEQUENCE [LARGE SCALE GENOMIC DNA]</scope>
    <source>
        <strain evidence="2 3">AGRFS4</strain>
    </source>
</reference>
<proteinExistence type="predicted"/>
<keyword evidence="1" id="KW-1133">Transmembrane helix</keyword>
<keyword evidence="3" id="KW-1185">Reference proteome</keyword>